<dbReference type="PROSITE" id="PS51257">
    <property type="entry name" value="PROKAR_LIPOPROTEIN"/>
    <property type="match status" value="1"/>
</dbReference>
<evidence type="ECO:0000256" key="1">
    <source>
        <dbReference type="SAM" id="MobiDB-lite"/>
    </source>
</evidence>
<sequence length="295" mass="30253">MRITQRLLALAVVLFVGLPMGVSVVGCGKKSTTTQYCNSGDSGPKVGDLASIQLSPSLTATGISLNYGQMGTTLSATGYDCKGSTVGLGSVTYGTSNMALADINPTTGQTCGGTWNRNSGSGIADYTTCSAPATTTQYKAFVTAVSNGVTSNAIAVYVHPVVTGVVFGQSSARSCSGSDITTYVDPDTTCCPVDSTTVATAAVYDQASCVSQNSTRQVPVRVYKNNSTTAANNITCMAGKVTLAATGSSGLVSFDQNGVATALLPARRSSRPRCRTRPTPTTPASSRSARQLRSR</sequence>
<evidence type="ECO:0008006" key="4">
    <source>
        <dbReference type="Google" id="ProtNLM"/>
    </source>
</evidence>
<protein>
    <recommendedName>
        <fullName evidence="4">Ig-like domain-containing protein</fullName>
    </recommendedName>
</protein>
<dbReference type="RefSeq" id="WP_390235712.1">
    <property type="nucleotide sequence ID" value="NZ_JBHSWI010000001.1"/>
</dbReference>
<accession>A0ABW1ZBE1</accession>
<comment type="caution">
    <text evidence="2">The sequence shown here is derived from an EMBL/GenBank/DDBJ whole genome shotgun (WGS) entry which is preliminary data.</text>
</comment>
<feature type="compositionally biased region" description="Low complexity" evidence="1">
    <location>
        <begin position="277"/>
        <end position="289"/>
    </location>
</feature>
<dbReference type="Proteomes" id="UP001596391">
    <property type="component" value="Unassembled WGS sequence"/>
</dbReference>
<feature type="region of interest" description="Disordered" evidence="1">
    <location>
        <begin position="265"/>
        <end position="295"/>
    </location>
</feature>
<evidence type="ECO:0000313" key="2">
    <source>
        <dbReference type="EMBL" id="MFC6646767.1"/>
    </source>
</evidence>
<name>A0ABW1ZBE1_9BACT</name>
<reference evidence="3" key="1">
    <citation type="journal article" date="2019" name="Int. J. Syst. Evol. Microbiol.">
        <title>The Global Catalogue of Microorganisms (GCM) 10K type strain sequencing project: providing services to taxonomists for standard genome sequencing and annotation.</title>
        <authorList>
            <consortium name="The Broad Institute Genomics Platform"/>
            <consortium name="The Broad Institute Genome Sequencing Center for Infectious Disease"/>
            <person name="Wu L."/>
            <person name="Ma J."/>
        </authorList>
    </citation>
    <scope>NUCLEOTIDE SEQUENCE [LARGE SCALE GENOMIC DNA]</scope>
    <source>
        <strain evidence="3">CGMCC 1.16026</strain>
    </source>
</reference>
<evidence type="ECO:0000313" key="3">
    <source>
        <dbReference type="Proteomes" id="UP001596391"/>
    </source>
</evidence>
<organism evidence="2 3">
    <name type="scientific">Granulicella cerasi</name>
    <dbReference type="NCBI Taxonomy" id="741063"/>
    <lineage>
        <taxon>Bacteria</taxon>
        <taxon>Pseudomonadati</taxon>
        <taxon>Acidobacteriota</taxon>
        <taxon>Terriglobia</taxon>
        <taxon>Terriglobales</taxon>
        <taxon>Acidobacteriaceae</taxon>
        <taxon>Granulicella</taxon>
    </lineage>
</organism>
<gene>
    <name evidence="2" type="ORF">ACFQBQ_14470</name>
</gene>
<keyword evidence="3" id="KW-1185">Reference proteome</keyword>
<dbReference type="EMBL" id="JBHSWI010000001">
    <property type="protein sequence ID" value="MFC6646767.1"/>
    <property type="molecule type" value="Genomic_DNA"/>
</dbReference>
<proteinExistence type="predicted"/>